<evidence type="ECO:0000313" key="9">
    <source>
        <dbReference type="Proteomes" id="UP000252357"/>
    </source>
</evidence>
<reference evidence="8 9" key="1">
    <citation type="journal article" date="2018" name="Int. J. Syst. Evol. Microbiol.">
        <title>Parvibium lacunae gen. nov., sp. nov., a new member of the family Alcaligenaceae isolated from a freshwater pond.</title>
        <authorList>
            <person name="Chen W.M."/>
            <person name="Xie P.B."/>
            <person name="Hsu M.Y."/>
            <person name="Sheu S.Y."/>
        </authorList>
    </citation>
    <scope>NUCLEOTIDE SEQUENCE [LARGE SCALE GENOMIC DNA]</scope>
    <source>
        <strain evidence="8 9">KMB9</strain>
    </source>
</reference>
<keyword evidence="6 7" id="KW-0472">Membrane</keyword>
<dbReference type="InterPro" id="IPR032808">
    <property type="entry name" value="DoxX"/>
</dbReference>
<feature type="transmembrane region" description="Helical" evidence="7">
    <location>
        <begin position="152"/>
        <end position="171"/>
    </location>
</feature>
<dbReference type="AlphaFoldDB" id="A0A368L1E1"/>
<keyword evidence="9" id="KW-1185">Reference proteome</keyword>
<evidence type="ECO:0000256" key="6">
    <source>
        <dbReference type="ARBA" id="ARBA00023136"/>
    </source>
</evidence>
<feature type="transmembrane region" description="Helical" evidence="7">
    <location>
        <begin position="96"/>
        <end position="115"/>
    </location>
</feature>
<gene>
    <name evidence="8" type="ORF">DU000_07900</name>
</gene>
<keyword evidence="5 7" id="KW-1133">Transmembrane helix</keyword>
<name>A0A368L1E1_9BURK</name>
<dbReference type="InterPro" id="IPR051907">
    <property type="entry name" value="DoxX-like_oxidoreductase"/>
</dbReference>
<protein>
    <submittedName>
        <fullName evidence="8">DoxX family protein</fullName>
    </submittedName>
</protein>
<dbReference type="PANTHER" id="PTHR33452">
    <property type="entry name" value="OXIDOREDUCTASE CATD-RELATED"/>
    <property type="match status" value="1"/>
</dbReference>
<dbReference type="Pfam" id="PF07681">
    <property type="entry name" value="DoxX"/>
    <property type="match status" value="1"/>
</dbReference>
<dbReference type="Proteomes" id="UP000252357">
    <property type="component" value="Unassembled WGS sequence"/>
</dbReference>
<evidence type="ECO:0000256" key="3">
    <source>
        <dbReference type="ARBA" id="ARBA00022475"/>
    </source>
</evidence>
<feature type="transmembrane region" description="Helical" evidence="7">
    <location>
        <begin position="67"/>
        <end position="89"/>
    </location>
</feature>
<evidence type="ECO:0000256" key="4">
    <source>
        <dbReference type="ARBA" id="ARBA00022692"/>
    </source>
</evidence>
<keyword evidence="3" id="KW-1003">Cell membrane</keyword>
<dbReference type="OrthoDB" id="121744at2"/>
<proteinExistence type="inferred from homology"/>
<evidence type="ECO:0000256" key="1">
    <source>
        <dbReference type="ARBA" id="ARBA00004651"/>
    </source>
</evidence>
<dbReference type="RefSeq" id="WP_114402860.1">
    <property type="nucleotide sequence ID" value="NZ_QPGB01000003.1"/>
</dbReference>
<accession>A0A368L1E1</accession>
<evidence type="ECO:0000256" key="5">
    <source>
        <dbReference type="ARBA" id="ARBA00022989"/>
    </source>
</evidence>
<keyword evidence="4 7" id="KW-0812">Transmembrane</keyword>
<evidence type="ECO:0000256" key="7">
    <source>
        <dbReference type="SAM" id="Phobius"/>
    </source>
</evidence>
<dbReference type="GO" id="GO:0005886">
    <property type="term" value="C:plasma membrane"/>
    <property type="evidence" value="ECO:0007669"/>
    <property type="project" value="UniProtKB-SubCell"/>
</dbReference>
<comment type="caution">
    <text evidence="8">The sequence shown here is derived from an EMBL/GenBank/DDBJ whole genome shotgun (WGS) entry which is preliminary data.</text>
</comment>
<sequence length="185" mass="20434">MTLPVFLTASYARLQTIWQSIESYAQSALLLLLRLHLVQVFFLAGLTKIRDWDTTIALFTDEYTVPFLPPALAAAGGAFGELVFPALLLIGLAGRLPALGLFAVNLVAVISYPSALFPEGYELATQAWHSELLGQFLGMFYQPMTPALKDHFYWGLLLLVLAVFGSGRIAIDRFLCKSYDSVKKD</sequence>
<organism evidence="8 9">
    <name type="scientific">Parvibium lacunae</name>
    <dbReference type="NCBI Taxonomy" id="1888893"/>
    <lineage>
        <taxon>Bacteria</taxon>
        <taxon>Pseudomonadati</taxon>
        <taxon>Pseudomonadota</taxon>
        <taxon>Betaproteobacteria</taxon>
        <taxon>Burkholderiales</taxon>
        <taxon>Alcaligenaceae</taxon>
        <taxon>Parvibium</taxon>
    </lineage>
</organism>
<dbReference type="PANTHER" id="PTHR33452:SF1">
    <property type="entry name" value="INNER MEMBRANE PROTEIN YPHA-RELATED"/>
    <property type="match status" value="1"/>
</dbReference>
<evidence type="ECO:0000313" key="8">
    <source>
        <dbReference type="EMBL" id="RCS57379.1"/>
    </source>
</evidence>
<dbReference type="EMBL" id="QPGB01000003">
    <property type="protein sequence ID" value="RCS57379.1"/>
    <property type="molecule type" value="Genomic_DNA"/>
</dbReference>
<evidence type="ECO:0000256" key="2">
    <source>
        <dbReference type="ARBA" id="ARBA00006679"/>
    </source>
</evidence>
<comment type="subcellular location">
    <subcellularLocation>
        <location evidence="1">Cell membrane</location>
        <topology evidence="1">Multi-pass membrane protein</topology>
    </subcellularLocation>
</comment>
<comment type="similarity">
    <text evidence="2">Belongs to the DoxX family.</text>
</comment>